<dbReference type="EMBL" id="SJOL01006353">
    <property type="protein sequence ID" value="TGZ68658.1"/>
    <property type="molecule type" value="Genomic_DNA"/>
</dbReference>
<dbReference type="PROSITE" id="PS00028">
    <property type="entry name" value="ZINC_FINGER_C2H2_1"/>
    <property type="match status" value="3"/>
</dbReference>
<feature type="region of interest" description="Disordered" evidence="1">
    <location>
        <begin position="640"/>
        <end position="700"/>
    </location>
</feature>
<feature type="domain" description="C2H2-type" evidence="2">
    <location>
        <begin position="618"/>
        <end position="639"/>
    </location>
</feature>
<sequence length="1647" mass="178368">MKDPSSPNSVRSGNNETLTTNHLHEVAHYPGGFASIEMKQALLNPVALSMMSNLFSGLSTLRPDGGGDKPQSNSGSQASESQVDEDGAACDKGLSLQKPATVTVTDTSPTGCMSVASLSFDSTAYTAGIPMGPSMQTIQMASATNGVSCTTPQIPNPFMLNSATEEQNASIKIAQNVTAPFLLNEQISLPSGEYGSHAALDIKKRQNSYRQINQFFNGSSLDATTLTGLSSEPRARTNISAANSGSHMHFSLSTPTKSDEDFCELCQKHFCNKYYLRKHKADVHGIHTEPYSHSRKRETSGQTAIFPGYKGMHPSQHSTNNLHNIQQLTEDRLSIMMDPQALPKGTFQSAANERQEIERKFGQQACANYQNSNIMNPVSTIVSLNPLASTLNPEYTQPKHYSSSLSPAIFHVSPSNDVLPPNNSPPAVHPMLSAHYYMMALANSLPFNRGAILQNGTMEEKNPNDAENKFRQNFAGMPFMPAGSIDPGKADIYEVQCDQCQKVFCSQYFLQIHKINQHNCTVIDAPTTPMASPNDPAYSLQDTIDRQDSGSSVASNVQEKSSCSSPGFSSQPNVANQNSGCTRGSSSRALSESKQPVNSLDAFRSSMVAAKLADRVTCELCKKELCNKYFLRTHKIRVHGISPKDVGGPPMRNPPQVNSTVAQTGCTGSPISHSSGSRSPQNSKPNQANSASQKVQPSSLFDTSNNLMTSFPLNSMFRANAENAYSVVGLPVSTQPNEGGTLASDNSLYKPGFPFGLDSNCLSAKNEAKTWAKFFIESSQLAFPTNADPQETYSAITMISCPICEQPIGPRLFLPSHLSDAHGLNPVDPAFFLNILRAKTIQHPGLQTSDIESARSHTQITSARNTSEDGKKGDGMPILTQEEKMHEDNAMNKSASSGVNDFSTYSQRTISTSSTRQKLRSQSDSSKQNLQTVSCQEKGKSSSTSPNVVSVPIKSCEATEAEGEDNWNSGTFCTTDGSHQNSQGIPTLEIKPATSLPDMATCRSMSLEKHVYYTSNHALLGNGSETVNIVTPGLSALGLPAGMTTASAMATALPPFPSGSLEAMAMAAALASGQWNPLSQLSVTSGPVKSLGPFAVPPVSIMTTTSLSSINSNNNMPRKSPNQMRVLCDICNKWICNKYFLRTHKANKHGLTDSAQTPLDLGKSQGLRSHSGAKSPLNTPFKRELPPLKEMTHLVEPEVNGCNQVQRYDSESSEFSSNSMKSGATDQTGGTKDENITNKSADQFAQAWKSYGEPRTVPSFFNQPSPGFLTFPFPLPGLLPPELIAHLQAMVSLNPMMVPSCFPGSGSFMENLNQTCATNVSTTDRMDVDRGSQNDGDVEDEGMMEETYQRQSQESRDPLNLSLKYKTKETVTAPSPCGSKDEFGPKLRPLSCKSSMSLALKYLQRARATQHFRVQWLRSGVPSQRGRAMFVSSKWKRVKMFSGVSCPATQWSRPKKPRLQHLTCFPVLKPKTDKWNQNDQFPSSCSSTVPENINCSTTENREFPNIDTKLCCPICAPTLPSDFTTLNQLLQHLALVHGSQTPQKHSVTENNLTEQLQLVCTKQQQCGFQVSDLASSSSPNGISVDSNGNANSGNPAAAASHEHYNASPCVLNTPPISSATPIKQTEERLSRCVFLPVSSHAERQPAV</sequence>
<feature type="compositionally biased region" description="Low complexity" evidence="1">
    <location>
        <begin position="1213"/>
        <end position="1222"/>
    </location>
</feature>
<feature type="domain" description="C2H2-type" evidence="2">
    <location>
        <begin position="263"/>
        <end position="284"/>
    </location>
</feature>
<gene>
    <name evidence="3" type="ORF">CRM22_004146</name>
</gene>
<feature type="compositionally biased region" description="Low complexity" evidence="1">
    <location>
        <begin position="1586"/>
        <end position="1599"/>
    </location>
</feature>
<feature type="region of interest" description="Disordered" evidence="1">
    <location>
        <begin position="1150"/>
        <end position="1183"/>
    </location>
</feature>
<feature type="region of interest" description="Disordered" evidence="1">
    <location>
        <begin position="847"/>
        <end position="876"/>
    </location>
</feature>
<dbReference type="InterPro" id="IPR013087">
    <property type="entry name" value="Znf_C2H2_type"/>
</dbReference>
<dbReference type="PANTHER" id="PTHR21190:SF1">
    <property type="entry name" value="GH10077P"/>
    <property type="match status" value="1"/>
</dbReference>
<evidence type="ECO:0000313" key="3">
    <source>
        <dbReference type="EMBL" id="TGZ68658.1"/>
    </source>
</evidence>
<evidence type="ECO:0000313" key="4">
    <source>
        <dbReference type="Proteomes" id="UP000308267"/>
    </source>
</evidence>
<feature type="region of interest" description="Disordered" evidence="1">
    <location>
        <begin position="531"/>
        <end position="598"/>
    </location>
</feature>
<feature type="compositionally biased region" description="Polar residues" evidence="1">
    <location>
        <begin position="891"/>
        <end position="902"/>
    </location>
</feature>
<feature type="compositionally biased region" description="Polar residues" evidence="1">
    <location>
        <begin position="549"/>
        <end position="560"/>
    </location>
</feature>
<reference evidence="3 4" key="1">
    <citation type="journal article" date="2019" name="BMC Genomics">
        <title>New insights from Opisthorchis felineus genome: update on genomics of the epidemiologically important liver flukes.</title>
        <authorList>
            <person name="Ershov N.I."/>
            <person name="Mordvinov V.A."/>
            <person name="Prokhortchouk E.B."/>
            <person name="Pakharukova M.Y."/>
            <person name="Gunbin K.V."/>
            <person name="Ustyantsev K."/>
            <person name="Genaev M.A."/>
            <person name="Blinov A.G."/>
            <person name="Mazur A."/>
            <person name="Boulygina E."/>
            <person name="Tsygankova S."/>
            <person name="Khrameeva E."/>
            <person name="Chekanov N."/>
            <person name="Fan G."/>
            <person name="Xiao A."/>
            <person name="Zhang H."/>
            <person name="Xu X."/>
            <person name="Yang H."/>
            <person name="Solovyev V."/>
            <person name="Lee S.M."/>
            <person name="Liu X."/>
            <person name="Afonnikov D.A."/>
            <person name="Skryabin K.G."/>
        </authorList>
    </citation>
    <scope>NUCLEOTIDE SEQUENCE [LARGE SCALE GENOMIC DNA]</scope>
    <source>
        <strain evidence="3">AK-0245</strain>
        <tissue evidence="3">Whole organism</tissue>
    </source>
</reference>
<evidence type="ECO:0000259" key="2">
    <source>
        <dbReference type="PROSITE" id="PS00028"/>
    </source>
</evidence>
<dbReference type="Proteomes" id="UP000308267">
    <property type="component" value="Unassembled WGS sequence"/>
</dbReference>
<dbReference type="SMART" id="SM00355">
    <property type="entry name" value="ZnF_C2H2"/>
    <property type="match status" value="6"/>
</dbReference>
<comment type="caution">
    <text evidence="3">The sequence shown here is derived from an EMBL/GenBank/DDBJ whole genome shotgun (WGS) entry which is preliminary data.</text>
</comment>
<protein>
    <recommendedName>
        <fullName evidence="2">C2H2-type domain-containing protein</fullName>
    </recommendedName>
</protein>
<feature type="region of interest" description="Disordered" evidence="1">
    <location>
        <begin position="1577"/>
        <end position="1599"/>
    </location>
</feature>
<feature type="compositionally biased region" description="Polar residues" evidence="1">
    <location>
        <begin position="847"/>
        <end position="865"/>
    </location>
</feature>
<dbReference type="PANTHER" id="PTHR21190">
    <property type="entry name" value="GH10077P"/>
    <property type="match status" value="1"/>
</dbReference>
<feature type="compositionally biased region" description="Polar residues" evidence="1">
    <location>
        <begin position="920"/>
        <end position="935"/>
    </location>
</feature>
<keyword evidence="4" id="KW-1185">Reference proteome</keyword>
<feature type="compositionally biased region" description="Low complexity" evidence="1">
    <location>
        <begin position="903"/>
        <end position="916"/>
    </location>
</feature>
<feature type="compositionally biased region" description="Polar residues" evidence="1">
    <location>
        <begin position="571"/>
        <end position="598"/>
    </location>
</feature>
<feature type="compositionally biased region" description="Low complexity" evidence="1">
    <location>
        <begin position="668"/>
        <end position="680"/>
    </location>
</feature>
<feature type="compositionally biased region" description="Low complexity" evidence="1">
    <location>
        <begin position="561"/>
        <end position="570"/>
    </location>
</feature>
<dbReference type="STRING" id="147828.A0A4S2M3W2"/>
<feature type="compositionally biased region" description="Polar residues" evidence="1">
    <location>
        <begin position="681"/>
        <end position="700"/>
    </location>
</feature>
<feature type="region of interest" description="Disordered" evidence="1">
    <location>
        <begin position="59"/>
        <end position="88"/>
    </location>
</feature>
<evidence type="ECO:0000256" key="1">
    <source>
        <dbReference type="SAM" id="MobiDB-lite"/>
    </source>
</evidence>
<dbReference type="OrthoDB" id="10020956at2759"/>
<name>A0A4S2M3W2_OPIFE</name>
<organism evidence="3 4">
    <name type="scientific">Opisthorchis felineus</name>
    <dbReference type="NCBI Taxonomy" id="147828"/>
    <lineage>
        <taxon>Eukaryota</taxon>
        <taxon>Metazoa</taxon>
        <taxon>Spiralia</taxon>
        <taxon>Lophotrochozoa</taxon>
        <taxon>Platyhelminthes</taxon>
        <taxon>Trematoda</taxon>
        <taxon>Digenea</taxon>
        <taxon>Opisthorchiida</taxon>
        <taxon>Opisthorchiata</taxon>
        <taxon>Opisthorchiidae</taxon>
        <taxon>Opisthorchis</taxon>
    </lineage>
</organism>
<feature type="region of interest" description="Disordered" evidence="1">
    <location>
        <begin position="1208"/>
        <end position="1237"/>
    </location>
</feature>
<proteinExistence type="predicted"/>
<feature type="compositionally biased region" description="Polar residues" evidence="1">
    <location>
        <begin position="655"/>
        <end position="667"/>
    </location>
</feature>
<feature type="domain" description="C2H2-type" evidence="2">
    <location>
        <begin position="497"/>
        <end position="518"/>
    </location>
</feature>
<accession>A0A4S2M3W2</accession>
<feature type="compositionally biased region" description="Polar residues" evidence="1">
    <location>
        <begin position="70"/>
        <end position="81"/>
    </location>
</feature>
<feature type="region of interest" description="Disordered" evidence="1">
    <location>
        <begin position="889"/>
        <end position="949"/>
    </location>
</feature>
<feature type="region of interest" description="Disordered" evidence="1">
    <location>
        <begin position="1325"/>
        <end position="1359"/>
    </location>
</feature>